<keyword evidence="2" id="KW-1185">Reference proteome</keyword>
<name>A0A917FLW4_9GAMM</name>
<comment type="caution">
    <text evidence="1">The sequence shown here is derived from an EMBL/GenBank/DDBJ whole genome shotgun (WGS) entry which is preliminary data.</text>
</comment>
<proteinExistence type="predicted"/>
<reference evidence="1" key="1">
    <citation type="journal article" date="2014" name="Int. J. Syst. Evol. Microbiol.">
        <title>Complete genome sequence of Corynebacterium casei LMG S-19264T (=DSM 44701T), isolated from a smear-ripened cheese.</title>
        <authorList>
            <consortium name="US DOE Joint Genome Institute (JGI-PGF)"/>
            <person name="Walter F."/>
            <person name="Albersmeier A."/>
            <person name="Kalinowski J."/>
            <person name="Ruckert C."/>
        </authorList>
    </citation>
    <scope>NUCLEOTIDE SEQUENCE</scope>
    <source>
        <strain evidence="1">CGMCC 1.12181</strain>
    </source>
</reference>
<protein>
    <submittedName>
        <fullName evidence="1">Uncharacterized protein</fullName>
    </submittedName>
</protein>
<reference evidence="1" key="2">
    <citation type="submission" date="2020-09" db="EMBL/GenBank/DDBJ databases">
        <authorList>
            <person name="Sun Q."/>
            <person name="Zhou Y."/>
        </authorList>
    </citation>
    <scope>NUCLEOTIDE SEQUENCE</scope>
    <source>
        <strain evidence="1">CGMCC 1.12181</strain>
    </source>
</reference>
<sequence length="59" mass="6813">MKFGHKSRKVDLDHYFLDDNIDIREAIFADFDAGPELNITQGARVFYSSLETGLRSFLM</sequence>
<dbReference type="Proteomes" id="UP000605253">
    <property type="component" value="Unassembled WGS sequence"/>
</dbReference>
<evidence type="ECO:0000313" key="2">
    <source>
        <dbReference type="Proteomes" id="UP000605253"/>
    </source>
</evidence>
<accession>A0A917FLW4</accession>
<evidence type="ECO:0000313" key="1">
    <source>
        <dbReference type="EMBL" id="GGF88636.1"/>
    </source>
</evidence>
<gene>
    <name evidence="1" type="ORF">GCM10011365_07250</name>
</gene>
<dbReference type="EMBL" id="BMEO01000002">
    <property type="protein sequence ID" value="GGF88636.1"/>
    <property type="molecule type" value="Genomic_DNA"/>
</dbReference>
<dbReference type="AlphaFoldDB" id="A0A917FLW4"/>
<organism evidence="1 2">
    <name type="scientific">Marinicella pacifica</name>
    <dbReference type="NCBI Taxonomy" id="1171543"/>
    <lineage>
        <taxon>Bacteria</taxon>
        <taxon>Pseudomonadati</taxon>
        <taxon>Pseudomonadota</taxon>
        <taxon>Gammaproteobacteria</taxon>
        <taxon>Lysobacterales</taxon>
        <taxon>Marinicellaceae</taxon>
        <taxon>Marinicella</taxon>
    </lineage>
</organism>